<sequence length="125" mass="14627">MERLHYTPTPAVLEREFNQRYWGKGVTLHGVRRWLRGEALPTQDKLVVLAEWLGMTPQELRYGDEVVKRIESRRRRWAPELVYGERETLDAFLGLPPPQRRVVREVILAFARAYGEAPEPDEAES</sequence>
<gene>
    <name evidence="2" type="ORF">ACFOW7_19145</name>
</gene>
<evidence type="ECO:0000259" key="1">
    <source>
        <dbReference type="PROSITE" id="PS50943"/>
    </source>
</evidence>
<comment type="caution">
    <text evidence="2">The sequence shown here is derived from an EMBL/GenBank/DDBJ whole genome shotgun (WGS) entry which is preliminary data.</text>
</comment>
<dbReference type="Proteomes" id="UP001595791">
    <property type="component" value="Unassembled WGS sequence"/>
</dbReference>
<dbReference type="PROSITE" id="PS50943">
    <property type="entry name" value="HTH_CROC1"/>
    <property type="match status" value="1"/>
</dbReference>
<name>A0ABV8MUX5_9NEIS</name>
<dbReference type="InterPro" id="IPR001387">
    <property type="entry name" value="Cro/C1-type_HTH"/>
</dbReference>
<dbReference type="RefSeq" id="WP_378167418.1">
    <property type="nucleotide sequence ID" value="NZ_JBHSBU010000001.1"/>
</dbReference>
<feature type="domain" description="HTH cro/C1-type" evidence="1">
    <location>
        <begin position="25"/>
        <end position="60"/>
    </location>
</feature>
<keyword evidence="3" id="KW-1185">Reference proteome</keyword>
<dbReference type="CDD" id="cd00093">
    <property type="entry name" value="HTH_XRE"/>
    <property type="match status" value="1"/>
</dbReference>
<evidence type="ECO:0000313" key="3">
    <source>
        <dbReference type="Proteomes" id="UP001595791"/>
    </source>
</evidence>
<evidence type="ECO:0000313" key="2">
    <source>
        <dbReference type="EMBL" id="MFC4161457.1"/>
    </source>
</evidence>
<dbReference type="EMBL" id="JBHSBU010000001">
    <property type="protein sequence ID" value="MFC4161457.1"/>
    <property type="molecule type" value="Genomic_DNA"/>
</dbReference>
<accession>A0ABV8MUX5</accession>
<proteinExistence type="predicted"/>
<reference evidence="3" key="1">
    <citation type="journal article" date="2019" name="Int. J. Syst. Evol. Microbiol.">
        <title>The Global Catalogue of Microorganisms (GCM) 10K type strain sequencing project: providing services to taxonomists for standard genome sequencing and annotation.</title>
        <authorList>
            <consortium name="The Broad Institute Genomics Platform"/>
            <consortium name="The Broad Institute Genome Sequencing Center for Infectious Disease"/>
            <person name="Wu L."/>
            <person name="Ma J."/>
        </authorList>
    </citation>
    <scope>NUCLEOTIDE SEQUENCE [LARGE SCALE GENOMIC DNA]</scope>
    <source>
        <strain evidence="3">LMG 29894</strain>
    </source>
</reference>
<organism evidence="2 3">
    <name type="scientific">Chitinimonas lacunae</name>
    <dbReference type="NCBI Taxonomy" id="1963018"/>
    <lineage>
        <taxon>Bacteria</taxon>
        <taxon>Pseudomonadati</taxon>
        <taxon>Pseudomonadota</taxon>
        <taxon>Betaproteobacteria</taxon>
        <taxon>Neisseriales</taxon>
        <taxon>Chitinibacteraceae</taxon>
        <taxon>Chitinimonas</taxon>
    </lineage>
</organism>
<protein>
    <recommendedName>
        <fullName evidence="1">HTH cro/C1-type domain-containing protein</fullName>
    </recommendedName>
</protein>